<dbReference type="PANTHER" id="PTHR43639">
    <property type="entry name" value="OXIDOREDUCTASE, SHORT-CHAIN DEHYDROGENASE/REDUCTASE FAMILY (AFU_ORTHOLOGUE AFUA_5G02870)"/>
    <property type="match status" value="1"/>
</dbReference>
<evidence type="ECO:0000256" key="1">
    <source>
        <dbReference type="ARBA" id="ARBA00006484"/>
    </source>
</evidence>
<dbReference type="PRINTS" id="PR00080">
    <property type="entry name" value="SDRFAMILY"/>
</dbReference>
<protein>
    <submittedName>
        <fullName evidence="3">SDR family oxidoreductase</fullName>
    </submittedName>
</protein>
<dbReference type="PRINTS" id="PR00081">
    <property type="entry name" value="GDHRDH"/>
</dbReference>
<dbReference type="InterPro" id="IPR020904">
    <property type="entry name" value="Sc_DH/Rdtase_CS"/>
</dbReference>
<evidence type="ECO:0000313" key="3">
    <source>
        <dbReference type="EMBL" id="WDM44722.1"/>
    </source>
</evidence>
<dbReference type="InterPro" id="IPR002347">
    <property type="entry name" value="SDR_fam"/>
</dbReference>
<dbReference type="Pfam" id="PF13561">
    <property type="entry name" value="adh_short_C2"/>
    <property type="match status" value="1"/>
</dbReference>
<reference evidence="3 4" key="1">
    <citation type="submission" date="2021-06" db="EMBL/GenBank/DDBJ databases">
        <title>Genome-based taxonomic framework of Microbacterium strains isolated from marine environment, the description of four new species and reclassification of four preexisting species.</title>
        <authorList>
            <person name="Lee S.D."/>
            <person name="Kim S.-M."/>
            <person name="Byeon Y.-S."/>
            <person name="Yang H.L."/>
            <person name="Kim I.S."/>
        </authorList>
    </citation>
    <scope>NUCLEOTIDE SEQUENCE [LARGE SCALE GENOMIC DNA]</scope>
    <source>
        <strain evidence="3 4">KACC 14465</strain>
    </source>
</reference>
<comment type="similarity">
    <text evidence="1">Belongs to the short-chain dehydrogenases/reductases (SDR) family.</text>
</comment>
<dbReference type="PANTHER" id="PTHR43639:SF1">
    <property type="entry name" value="SHORT-CHAIN DEHYDROGENASE_REDUCTASE FAMILY PROTEIN"/>
    <property type="match status" value="1"/>
</dbReference>
<evidence type="ECO:0000313" key="4">
    <source>
        <dbReference type="Proteomes" id="UP001215097"/>
    </source>
</evidence>
<dbReference type="RefSeq" id="WP_282214870.1">
    <property type="nucleotide sequence ID" value="NZ_BAAAUN010000001.1"/>
</dbReference>
<organism evidence="3 4">
    <name type="scientific">Microbacterium luteolum</name>
    <name type="common">Aureobacterium luteolum</name>
    <dbReference type="NCBI Taxonomy" id="69367"/>
    <lineage>
        <taxon>Bacteria</taxon>
        <taxon>Bacillati</taxon>
        <taxon>Actinomycetota</taxon>
        <taxon>Actinomycetes</taxon>
        <taxon>Micrococcales</taxon>
        <taxon>Microbacteriaceae</taxon>
        <taxon>Microbacterium</taxon>
    </lineage>
</organism>
<dbReference type="CDD" id="cd05233">
    <property type="entry name" value="SDR_c"/>
    <property type="match status" value="1"/>
</dbReference>
<dbReference type="Gene3D" id="3.40.50.720">
    <property type="entry name" value="NAD(P)-binding Rossmann-like Domain"/>
    <property type="match status" value="1"/>
</dbReference>
<dbReference type="Proteomes" id="UP001215097">
    <property type="component" value="Chromosome"/>
</dbReference>
<name>A0ABY7XUX1_MICLT</name>
<dbReference type="InterPro" id="IPR036291">
    <property type="entry name" value="NAD(P)-bd_dom_sf"/>
</dbReference>
<evidence type="ECO:0000256" key="2">
    <source>
        <dbReference type="ARBA" id="ARBA00023002"/>
    </source>
</evidence>
<proteinExistence type="inferred from homology"/>
<dbReference type="EMBL" id="CP078075">
    <property type="protein sequence ID" value="WDM44722.1"/>
    <property type="molecule type" value="Genomic_DNA"/>
</dbReference>
<dbReference type="SUPFAM" id="SSF51735">
    <property type="entry name" value="NAD(P)-binding Rossmann-fold domains"/>
    <property type="match status" value="1"/>
</dbReference>
<keyword evidence="4" id="KW-1185">Reference proteome</keyword>
<sequence length="259" mass="26245">MTNRLQNKIALVTGATSNIGRAIATALAAEGARVIVSGRDADRGAQVIAEIREAGGHADFVRADLTGDPSASAGLAADALALTGGRLDILVNNAGVYPLHSTADAGDDLFDLVYGVNVKAPFHLVQALVPALAASHGVILNLGSWVARLAVPSSPLYSSSKAAMEALTRAWSSELGPRGIRVVGVSPGVIRPLGSDPEAPHRSDTLMADAPTGRAGEAADIAAASVYLVSDDASFVHGTTLDVDGGRANVAVSAERDAA</sequence>
<dbReference type="PROSITE" id="PS00061">
    <property type="entry name" value="ADH_SHORT"/>
    <property type="match status" value="1"/>
</dbReference>
<gene>
    <name evidence="3" type="ORF">KV395_16380</name>
</gene>
<keyword evidence="2" id="KW-0560">Oxidoreductase</keyword>
<accession>A0ABY7XUX1</accession>